<protein>
    <submittedName>
        <fullName evidence="1">Uncharacterized protein</fullName>
    </submittedName>
</protein>
<proteinExistence type="predicted"/>
<reference evidence="1" key="1">
    <citation type="submission" date="2024-06" db="EMBL/GenBank/DDBJ databases">
        <title>Genome assembly of the Oeneis chryxus ivallda.</title>
        <authorList>
            <person name="MacDonald Z."/>
            <person name="Shaffer H.B."/>
            <person name="Gillespie T."/>
            <person name="Marimuthu M.P.A."/>
            <person name="Nguyen O."/>
            <person name="Fairbairn C.W."/>
            <person name="Seligmann W.E."/>
            <person name="Escalona M."/>
            <person name="Miller C."/>
            <person name="Toffelmier E."/>
        </authorList>
    </citation>
    <scope>NUCLEOTIDE SEQUENCE</scope>
    <source>
        <strain evidence="1">CCGP_102_HBS-TG_Oc004</strain>
    </source>
</reference>
<name>A0AAU7YK37_9RICK</name>
<gene>
    <name evidence="1" type="ORF">ABS861_02335</name>
</gene>
<dbReference type="AlphaFoldDB" id="A0AAU7YK37"/>
<accession>A0AAU7YK37</accession>
<sequence length="533" mass="62033">MDFDKAGNAEDLYNEKLQLICKTYNRELLSNQRVVDGINSMDYSKLKILCKYHNKFSHKGIEELLLDESIVNHINDYDDEMFRSMLNDAPSEHNILEILKGEEVRSSEFDSSDGEENEEDYGYYDNFDYEEDEKNDPNNFAKEALGDKGTNEKRVDDVQFCNDADVGVPLDNQNAIRNIRFIQWMIVESDGKLSEQNVTELLKDSSSIDLINSLDDKKLQLILKSDKFSGENIIELLGNQRVVEYLYFIDYEKFELIHNSDKFNSSKYASSSHKIIRLLENQELVKHINFIDYEKLQFILCNDKFLLSDIIRLLKNQEVVENIISFNIEKFRLIFYSDKLNCVDTIELLENQKIVDCINSITPEKLELIFGKFSLQDIIEVLEDQNAVKGINSVTTQELKAITDNVTGKVFVNIFKNFKPSVKSTLRLAILLRKAGKITDINIDYLNNKERIYEDIIKYVPQELSIYTQYPFPGIILGGKDLPQEQDININSLVPFLTFERYIECKEPVSKLYNLSLEQVIENINPHKRARYF</sequence>
<evidence type="ECO:0000313" key="1">
    <source>
        <dbReference type="EMBL" id="XCA34257.1"/>
    </source>
</evidence>
<organism evidence="1">
    <name type="scientific">Wolbachia endosymbiont of Oeneis ivallda</name>
    <dbReference type="NCBI Taxonomy" id="3171168"/>
    <lineage>
        <taxon>Bacteria</taxon>
        <taxon>Pseudomonadati</taxon>
        <taxon>Pseudomonadota</taxon>
        <taxon>Alphaproteobacteria</taxon>
        <taxon>Rickettsiales</taxon>
        <taxon>Anaplasmataceae</taxon>
        <taxon>Wolbachieae</taxon>
        <taxon>Wolbachia</taxon>
    </lineage>
</organism>
<dbReference type="EMBL" id="CP158587">
    <property type="protein sequence ID" value="XCA34257.1"/>
    <property type="molecule type" value="Genomic_DNA"/>
</dbReference>